<dbReference type="InterPro" id="IPR036390">
    <property type="entry name" value="WH_DNA-bd_sf"/>
</dbReference>
<evidence type="ECO:0000256" key="3">
    <source>
        <dbReference type="ARBA" id="ARBA00023163"/>
    </source>
</evidence>
<gene>
    <name evidence="5" type="primary">ytcD</name>
    <name evidence="5" type="ORF">DNHGIG_09720</name>
</gene>
<evidence type="ECO:0000313" key="5">
    <source>
        <dbReference type="EMBL" id="GIM45423.1"/>
    </source>
</evidence>
<dbReference type="SUPFAM" id="SSF46785">
    <property type="entry name" value="Winged helix' DNA-binding domain"/>
    <property type="match status" value="1"/>
</dbReference>
<evidence type="ECO:0000256" key="1">
    <source>
        <dbReference type="ARBA" id="ARBA00023015"/>
    </source>
</evidence>
<name>A0AAV4LCN1_9BACL</name>
<organism evidence="5 6">
    <name type="scientific">Collibacillus ludicampi</name>
    <dbReference type="NCBI Taxonomy" id="2771369"/>
    <lineage>
        <taxon>Bacteria</taxon>
        <taxon>Bacillati</taxon>
        <taxon>Bacillota</taxon>
        <taxon>Bacilli</taxon>
        <taxon>Bacillales</taxon>
        <taxon>Alicyclobacillaceae</taxon>
        <taxon>Collibacillus</taxon>
    </lineage>
</organism>
<keyword evidence="6" id="KW-1185">Reference proteome</keyword>
<dbReference type="EMBL" id="BOQE01000001">
    <property type="protein sequence ID" value="GIM45423.1"/>
    <property type="molecule type" value="Genomic_DNA"/>
</dbReference>
<reference evidence="5" key="1">
    <citation type="journal article" date="2023" name="Int. J. Syst. Evol. Microbiol.">
        <title>Collibacillus ludicampi gen. nov., sp. nov., a new soil bacterium of the family Alicyclobacillaceae.</title>
        <authorList>
            <person name="Jojima T."/>
            <person name="Ioku Y."/>
            <person name="Fukuta Y."/>
            <person name="Shirasaka N."/>
            <person name="Matsumura Y."/>
            <person name="Mori M."/>
        </authorList>
    </citation>
    <scope>NUCLEOTIDE SEQUENCE</scope>
    <source>
        <strain evidence="5">TP075</strain>
    </source>
</reference>
<dbReference type="PROSITE" id="PS51118">
    <property type="entry name" value="HTH_HXLR"/>
    <property type="match status" value="1"/>
</dbReference>
<dbReference type="RefSeq" id="WP_282198624.1">
    <property type="nucleotide sequence ID" value="NZ_BOQE01000001.1"/>
</dbReference>
<proteinExistence type="predicted"/>
<protein>
    <submittedName>
        <fullName evidence="5">HTH-type transcriptional regulator YtcD</fullName>
    </submittedName>
</protein>
<dbReference type="InterPro" id="IPR036388">
    <property type="entry name" value="WH-like_DNA-bd_sf"/>
</dbReference>
<keyword evidence="3" id="KW-0804">Transcription</keyword>
<dbReference type="Pfam" id="PF01638">
    <property type="entry name" value="HxlR"/>
    <property type="match status" value="1"/>
</dbReference>
<sequence>MDKAYQCPVEATLDVIGGKWKVLILWHLKGKVRRFSELKRLIPNITQKMLTQQLRELEAEGLIHRRVYAEVPPKVEYSLTEYGKTLNPILEMMCQWGAEHINQVEERKTVAPENN</sequence>
<evidence type="ECO:0000256" key="2">
    <source>
        <dbReference type="ARBA" id="ARBA00023125"/>
    </source>
</evidence>
<dbReference type="Proteomes" id="UP001057291">
    <property type="component" value="Unassembled WGS sequence"/>
</dbReference>
<dbReference type="AlphaFoldDB" id="A0AAV4LCN1"/>
<dbReference type="GO" id="GO:0003677">
    <property type="term" value="F:DNA binding"/>
    <property type="evidence" value="ECO:0007669"/>
    <property type="project" value="UniProtKB-KW"/>
</dbReference>
<dbReference type="PANTHER" id="PTHR33204:SF29">
    <property type="entry name" value="TRANSCRIPTIONAL REGULATOR"/>
    <property type="match status" value="1"/>
</dbReference>
<dbReference type="PANTHER" id="PTHR33204">
    <property type="entry name" value="TRANSCRIPTIONAL REGULATOR, MARR FAMILY"/>
    <property type="match status" value="1"/>
</dbReference>
<evidence type="ECO:0000259" key="4">
    <source>
        <dbReference type="PROSITE" id="PS51118"/>
    </source>
</evidence>
<keyword evidence="2" id="KW-0238">DNA-binding</keyword>
<dbReference type="InterPro" id="IPR002577">
    <property type="entry name" value="HTH_HxlR"/>
</dbReference>
<dbReference type="Gene3D" id="1.10.10.10">
    <property type="entry name" value="Winged helix-like DNA-binding domain superfamily/Winged helix DNA-binding domain"/>
    <property type="match status" value="1"/>
</dbReference>
<keyword evidence="1" id="KW-0805">Transcription regulation</keyword>
<accession>A0AAV4LCN1</accession>
<comment type="caution">
    <text evidence="5">The sequence shown here is derived from an EMBL/GenBank/DDBJ whole genome shotgun (WGS) entry which is preliminary data.</text>
</comment>
<feature type="domain" description="HTH hxlR-type" evidence="4">
    <location>
        <begin position="7"/>
        <end position="105"/>
    </location>
</feature>
<evidence type="ECO:0000313" key="6">
    <source>
        <dbReference type="Proteomes" id="UP001057291"/>
    </source>
</evidence>